<feature type="region of interest" description="Disordered" evidence="1">
    <location>
        <begin position="115"/>
        <end position="189"/>
    </location>
</feature>
<protein>
    <submittedName>
        <fullName evidence="4">Uncharacterized protein</fullName>
    </submittedName>
</protein>
<evidence type="ECO:0000256" key="3">
    <source>
        <dbReference type="SAM" id="SignalP"/>
    </source>
</evidence>
<sequence length="244" mass="23591">MSIRKITVSIAAAALVGAGAILAAPAAAQADPCPEGVYATADGGLTVYGCVDGARSVPLDGGGYWVAQPGTTVPVYSDTGQVGTATVTAGSVEIISTAGADVPIWATIPAGVIVCGPTPEPEPTVEPTTEPTADPTADPTSEPTAGPSTVDAPAAPATTESTSEPASASEATTPAPEASAPAADRPAGLPATGGGTVAASLLVAGGVAALGVTAYALARTARRADDLADETYRARRGIDEEAAA</sequence>
<reference evidence="4 5" key="1">
    <citation type="submission" date="2018-10" db="EMBL/GenBank/DDBJ databases">
        <title>Propionibacterium australiense Genome Sequencing and Assembly.</title>
        <authorList>
            <person name="Bernier A.-M."/>
            <person name="Bernard K."/>
        </authorList>
    </citation>
    <scope>NUCLEOTIDE SEQUENCE [LARGE SCALE GENOMIC DNA]</scope>
    <source>
        <strain evidence="4 5">NML98A078</strain>
    </source>
</reference>
<name>A0A8B3GHV8_9ACTN</name>
<organism evidence="4 5">
    <name type="scientific">Propionibacterium australiense</name>
    <dbReference type="NCBI Taxonomy" id="119981"/>
    <lineage>
        <taxon>Bacteria</taxon>
        <taxon>Bacillati</taxon>
        <taxon>Actinomycetota</taxon>
        <taxon>Actinomycetes</taxon>
        <taxon>Propionibacteriales</taxon>
        <taxon>Propionibacteriaceae</taxon>
        <taxon>Propionibacterium</taxon>
    </lineage>
</organism>
<feature type="signal peptide" evidence="3">
    <location>
        <begin position="1"/>
        <end position="23"/>
    </location>
</feature>
<keyword evidence="2" id="KW-1133">Transmembrane helix</keyword>
<feature type="transmembrane region" description="Helical" evidence="2">
    <location>
        <begin position="197"/>
        <end position="218"/>
    </location>
</feature>
<dbReference type="EMBL" id="RCIW01000003">
    <property type="protein sequence ID" value="RLP12235.1"/>
    <property type="molecule type" value="Genomic_DNA"/>
</dbReference>
<gene>
    <name evidence="4" type="ORF">D7U36_02965</name>
</gene>
<proteinExistence type="predicted"/>
<dbReference type="AlphaFoldDB" id="A0A8B3GHV8"/>
<evidence type="ECO:0000256" key="2">
    <source>
        <dbReference type="SAM" id="Phobius"/>
    </source>
</evidence>
<evidence type="ECO:0000313" key="4">
    <source>
        <dbReference type="EMBL" id="RLP12235.1"/>
    </source>
</evidence>
<comment type="caution">
    <text evidence="4">The sequence shown here is derived from an EMBL/GenBank/DDBJ whole genome shotgun (WGS) entry which is preliminary data.</text>
</comment>
<keyword evidence="3" id="KW-0732">Signal</keyword>
<feature type="chain" id="PRO_5039006741" evidence="3">
    <location>
        <begin position="24"/>
        <end position="244"/>
    </location>
</feature>
<feature type="compositionally biased region" description="Low complexity" evidence="1">
    <location>
        <begin position="152"/>
        <end position="183"/>
    </location>
</feature>
<feature type="compositionally biased region" description="Low complexity" evidence="1">
    <location>
        <begin position="125"/>
        <end position="145"/>
    </location>
</feature>
<keyword evidence="2" id="KW-0472">Membrane</keyword>
<evidence type="ECO:0000313" key="5">
    <source>
        <dbReference type="Proteomes" id="UP000279336"/>
    </source>
</evidence>
<accession>A0A8B3GHV8</accession>
<dbReference type="Proteomes" id="UP000279336">
    <property type="component" value="Unassembled WGS sequence"/>
</dbReference>
<evidence type="ECO:0000256" key="1">
    <source>
        <dbReference type="SAM" id="MobiDB-lite"/>
    </source>
</evidence>
<dbReference type="RefSeq" id="WP_121587940.1">
    <property type="nucleotide sequence ID" value="NZ_RCIW01000003.1"/>
</dbReference>
<keyword evidence="2" id="KW-0812">Transmembrane</keyword>